<gene>
    <name evidence="1" type="ORF">E5347_02340</name>
</gene>
<comment type="caution">
    <text evidence="1">The sequence shown here is derived from an EMBL/GenBank/DDBJ whole genome shotgun (WGS) entry which is preliminary data.</text>
</comment>
<protein>
    <recommendedName>
        <fullName evidence="3">Polymer-forming cytoskeletal protein</fullName>
    </recommendedName>
</protein>
<dbReference type="RefSeq" id="WP_136004227.1">
    <property type="nucleotide sequence ID" value="NZ_SRYR01000001.1"/>
</dbReference>
<keyword evidence="2" id="KW-1185">Reference proteome</keyword>
<organism evidence="1 2">
    <name type="scientific">Clostridium sartagoforme</name>
    <dbReference type="NCBI Taxonomy" id="84031"/>
    <lineage>
        <taxon>Bacteria</taxon>
        <taxon>Bacillati</taxon>
        <taxon>Bacillota</taxon>
        <taxon>Clostridia</taxon>
        <taxon>Eubacteriales</taxon>
        <taxon>Clostridiaceae</taxon>
        <taxon>Clostridium</taxon>
    </lineage>
</organism>
<evidence type="ECO:0000313" key="1">
    <source>
        <dbReference type="EMBL" id="TGY43673.1"/>
    </source>
</evidence>
<dbReference type="EMBL" id="SRYR01000001">
    <property type="protein sequence ID" value="TGY43673.1"/>
    <property type="molecule type" value="Genomic_DNA"/>
</dbReference>
<sequence length="236" mass="25936">MNNIDINGLGSINGGNYDNVEINGLGTINSDLICEEFTVNGKGKTLGRINTKSMDVNGLLTCYEDIEVKDPFEINGVLSSKGGLKGDRVIVNGRASFDKSVNIDRVEVNGDFYVGKDCECGSFYSDGRVRVKGLLSGDNIELNLSLTNEIEEIGGETLNVRKARRLIRVLFFTKSRKSKLISNVIEADDIYLEHTKCNVVRGKNIKIGDGCDIGKIEYSGELIINGNSKIREKFKV</sequence>
<reference evidence="1 2" key="1">
    <citation type="submission" date="2019-04" db="EMBL/GenBank/DDBJ databases">
        <title>Microbes associate with the intestines of laboratory mice.</title>
        <authorList>
            <person name="Navarre W."/>
            <person name="Wong E."/>
            <person name="Huang K."/>
            <person name="Tropini C."/>
            <person name="Ng K."/>
            <person name="Yu B."/>
        </authorList>
    </citation>
    <scope>NUCLEOTIDE SEQUENCE [LARGE SCALE GENOMIC DNA]</scope>
    <source>
        <strain evidence="1 2">NM50_B9-20</strain>
    </source>
</reference>
<name>A0A4S2DR71_9CLOT</name>
<dbReference type="Proteomes" id="UP000306888">
    <property type="component" value="Unassembled WGS sequence"/>
</dbReference>
<accession>A0A4S2DR71</accession>
<evidence type="ECO:0008006" key="3">
    <source>
        <dbReference type="Google" id="ProtNLM"/>
    </source>
</evidence>
<evidence type="ECO:0000313" key="2">
    <source>
        <dbReference type="Proteomes" id="UP000306888"/>
    </source>
</evidence>
<dbReference type="AlphaFoldDB" id="A0A4S2DR71"/>
<dbReference type="OrthoDB" id="1730007at2"/>
<proteinExistence type="predicted"/>